<dbReference type="EMBL" id="RHHB01000002">
    <property type="protein sequence ID" value="RNB51880.1"/>
    <property type="molecule type" value="Genomic_DNA"/>
</dbReference>
<dbReference type="Proteomes" id="UP000275048">
    <property type="component" value="Unassembled WGS sequence"/>
</dbReference>
<sequence length="240" mass="25161">MTGTGSEQPYRTLYRVAGVASLLFVGLLLAALALDVIAPPPVTGGAETLEFIAGHKAVYVAEQLLWIVPSLLPVVTFLALFIALRYTSPSWALIGAVVGGLPWALLLAIPVSSRGSLVLVTLSDWYAVAATPEARASYASAAEALVAENNTPGILGVLAAAGILLVSLVMLRSPLPRTVAWLGIAAGAVGVLSELLRYAVPAFYSAYGLLMWAWFVMVGISLLRRASRMAPAPRRGGYDS</sequence>
<protein>
    <submittedName>
        <fullName evidence="2">DUF4386 family protein</fullName>
    </submittedName>
</protein>
<name>A0A3M8AKZ6_9MICO</name>
<keyword evidence="1" id="KW-0472">Membrane</keyword>
<accession>A0A3M8AKZ6</accession>
<dbReference type="RefSeq" id="WP_122935514.1">
    <property type="nucleotide sequence ID" value="NZ_JBHSNT010000044.1"/>
</dbReference>
<keyword evidence="1" id="KW-1133">Transmembrane helix</keyword>
<dbReference type="OrthoDB" id="4928946at2"/>
<gene>
    <name evidence="2" type="ORF">EDM22_02765</name>
</gene>
<evidence type="ECO:0000313" key="2">
    <source>
        <dbReference type="EMBL" id="RNB51880.1"/>
    </source>
</evidence>
<dbReference type="Pfam" id="PF14329">
    <property type="entry name" value="DUF4386"/>
    <property type="match status" value="1"/>
</dbReference>
<feature type="transmembrane region" description="Helical" evidence="1">
    <location>
        <begin position="153"/>
        <end position="171"/>
    </location>
</feature>
<comment type="caution">
    <text evidence="2">The sequence shown here is derived from an EMBL/GenBank/DDBJ whole genome shotgun (WGS) entry which is preliminary data.</text>
</comment>
<feature type="transmembrane region" description="Helical" evidence="1">
    <location>
        <begin position="202"/>
        <end position="223"/>
    </location>
</feature>
<reference evidence="2 3" key="1">
    <citation type="submission" date="2018-10" db="EMBL/GenBank/DDBJ databases">
        <title>Isolation, diversity and antibacterial activity of antinobacteria from the wheat rhizosphere soil.</title>
        <authorList>
            <person name="Sun T."/>
        </authorList>
    </citation>
    <scope>NUCLEOTIDE SEQUENCE [LARGE SCALE GENOMIC DNA]</scope>
    <source>
        <strain evidence="2 3">SJ-23</strain>
    </source>
</reference>
<feature type="transmembrane region" description="Helical" evidence="1">
    <location>
        <begin position="178"/>
        <end position="196"/>
    </location>
</feature>
<keyword evidence="1" id="KW-0812">Transmembrane</keyword>
<dbReference type="InterPro" id="IPR025495">
    <property type="entry name" value="DUF4386"/>
</dbReference>
<organism evidence="2 3">
    <name type="scientific">Agromyces tardus</name>
    <dbReference type="NCBI Taxonomy" id="2583849"/>
    <lineage>
        <taxon>Bacteria</taxon>
        <taxon>Bacillati</taxon>
        <taxon>Actinomycetota</taxon>
        <taxon>Actinomycetes</taxon>
        <taxon>Micrococcales</taxon>
        <taxon>Microbacteriaceae</taxon>
        <taxon>Agromyces</taxon>
    </lineage>
</organism>
<feature type="transmembrane region" description="Helical" evidence="1">
    <location>
        <begin position="64"/>
        <end position="84"/>
    </location>
</feature>
<feature type="transmembrane region" description="Helical" evidence="1">
    <location>
        <begin position="12"/>
        <end position="34"/>
    </location>
</feature>
<keyword evidence="3" id="KW-1185">Reference proteome</keyword>
<proteinExistence type="predicted"/>
<feature type="transmembrane region" description="Helical" evidence="1">
    <location>
        <begin position="91"/>
        <end position="111"/>
    </location>
</feature>
<evidence type="ECO:0000313" key="3">
    <source>
        <dbReference type="Proteomes" id="UP000275048"/>
    </source>
</evidence>
<evidence type="ECO:0000256" key="1">
    <source>
        <dbReference type="SAM" id="Phobius"/>
    </source>
</evidence>
<dbReference type="AlphaFoldDB" id="A0A3M8AKZ6"/>